<keyword evidence="1" id="KW-0472">Membrane</keyword>
<keyword evidence="1" id="KW-1133">Transmembrane helix</keyword>
<proteinExistence type="predicted"/>
<dbReference type="EMBL" id="SMAI01000001">
    <property type="protein sequence ID" value="TCT08180.1"/>
    <property type="molecule type" value="Genomic_DNA"/>
</dbReference>
<name>A0A4R3M4K6_9HYPH</name>
<evidence type="ECO:0000256" key="1">
    <source>
        <dbReference type="SAM" id="Phobius"/>
    </source>
</evidence>
<keyword evidence="1" id="KW-0812">Transmembrane</keyword>
<dbReference type="Proteomes" id="UP000294664">
    <property type="component" value="Unassembled WGS sequence"/>
</dbReference>
<protein>
    <submittedName>
        <fullName evidence="2">Uncharacterized protein</fullName>
    </submittedName>
</protein>
<dbReference type="RefSeq" id="WP_132029818.1">
    <property type="nucleotide sequence ID" value="NZ_SMAI01000001.1"/>
</dbReference>
<dbReference type="AlphaFoldDB" id="A0A4R3M4K6"/>
<reference evidence="2 3" key="1">
    <citation type="submission" date="2019-03" db="EMBL/GenBank/DDBJ databases">
        <title>Genomic Encyclopedia of Type Strains, Phase IV (KMG-IV): sequencing the most valuable type-strain genomes for metagenomic binning, comparative biology and taxonomic classification.</title>
        <authorList>
            <person name="Goeker M."/>
        </authorList>
    </citation>
    <scope>NUCLEOTIDE SEQUENCE [LARGE SCALE GENOMIC DNA]</scope>
    <source>
        <strain evidence="2 3">DSM 9035</strain>
    </source>
</reference>
<feature type="transmembrane region" description="Helical" evidence="1">
    <location>
        <begin position="23"/>
        <end position="44"/>
    </location>
</feature>
<organism evidence="2 3">
    <name type="scientific">Aquabacter spiritensis</name>
    <dbReference type="NCBI Taxonomy" id="933073"/>
    <lineage>
        <taxon>Bacteria</taxon>
        <taxon>Pseudomonadati</taxon>
        <taxon>Pseudomonadota</taxon>
        <taxon>Alphaproteobacteria</taxon>
        <taxon>Hyphomicrobiales</taxon>
        <taxon>Xanthobacteraceae</taxon>
        <taxon>Aquabacter</taxon>
    </lineage>
</organism>
<accession>A0A4R3M4K6</accession>
<evidence type="ECO:0000313" key="2">
    <source>
        <dbReference type="EMBL" id="TCT08180.1"/>
    </source>
</evidence>
<keyword evidence="3" id="KW-1185">Reference proteome</keyword>
<gene>
    <name evidence="2" type="ORF">EDC64_101702</name>
</gene>
<comment type="caution">
    <text evidence="2">The sequence shown here is derived from an EMBL/GenBank/DDBJ whole genome shotgun (WGS) entry which is preliminary data.</text>
</comment>
<sequence>MTSADSRFAEPGTSEKTPSEPKLIDLIALSLAGIALTGAVLAFAPPAAFIAPAGTPGFSAAAVLEEAPADRTAAVPAPVRTTF</sequence>
<evidence type="ECO:0000313" key="3">
    <source>
        <dbReference type="Proteomes" id="UP000294664"/>
    </source>
</evidence>